<dbReference type="InterPro" id="IPR003673">
    <property type="entry name" value="CoA-Trfase_fam_III"/>
</dbReference>
<dbReference type="GO" id="GO:0008410">
    <property type="term" value="F:CoA-transferase activity"/>
    <property type="evidence" value="ECO:0007669"/>
    <property type="project" value="TreeGrafter"/>
</dbReference>
<dbReference type="PANTHER" id="PTHR48207">
    <property type="entry name" value="SUCCINATE--HYDROXYMETHYLGLUTARATE COA-TRANSFERASE"/>
    <property type="match status" value="1"/>
</dbReference>
<dbReference type="AlphaFoldDB" id="A0A4R5VH03"/>
<keyword evidence="3" id="KW-1185">Reference proteome</keyword>
<evidence type="ECO:0000313" key="2">
    <source>
        <dbReference type="EMBL" id="TDK52999.1"/>
    </source>
</evidence>
<evidence type="ECO:0000256" key="1">
    <source>
        <dbReference type="ARBA" id="ARBA00022679"/>
    </source>
</evidence>
<evidence type="ECO:0000313" key="3">
    <source>
        <dbReference type="Proteomes" id="UP000295301"/>
    </source>
</evidence>
<dbReference type="Gene3D" id="3.40.50.10540">
    <property type="entry name" value="Crotonobetainyl-coa:carnitine coa-transferase, domain 1"/>
    <property type="match status" value="1"/>
</dbReference>
<dbReference type="InterPro" id="IPR044855">
    <property type="entry name" value="CoA-Trfase_III_dom3_sf"/>
</dbReference>
<dbReference type="OrthoDB" id="9797653at2"/>
<evidence type="ECO:0008006" key="4">
    <source>
        <dbReference type="Google" id="ProtNLM"/>
    </source>
</evidence>
<dbReference type="InterPro" id="IPR050483">
    <property type="entry name" value="CoA-transferase_III_domain"/>
</dbReference>
<reference evidence="2 3" key="1">
    <citation type="submission" date="2019-03" db="EMBL/GenBank/DDBJ databases">
        <title>Ruegeria lutea sp. nov., a novel strain, isolated from marine sediment, the Masan Bay, South Korea.</title>
        <authorList>
            <person name="Kim J."/>
            <person name="Kim D.-Y."/>
            <person name="Lee S.-S."/>
        </authorList>
    </citation>
    <scope>NUCLEOTIDE SEQUENCE [LARGE SCALE GENOMIC DNA]</scope>
    <source>
        <strain evidence="2 3">318-1</strain>
    </source>
</reference>
<sequence length="430" mass="46356">MGGQRQCADAGRSGRAAGVRIVSDGKVALSGVRVIEISALSGAVCGRALADLGAEVIKLEPEGGEPARRDLPLIPIEGGEESASWIVFNLGKSSVTADLATDAGLAVFEALARTADIVVTDFQRMSLEEMDRLAAIARAANPAVVWAEILPFGRGHAYDHTPATDTTLQALGGHLYQNGDVDRPPVRIGVPVGLIQAGAEASNAALMAYYHALRTGEGQRVDVSVQECVIWTLLNTTMAWQILQLNELRGGAIRKERANQFFTRLVWPCKDGFVVFGPVGGGGGSARIKSYDALLKWMAEDGITDDILTSRDWNGDGQFFISQEDYDTVTDVIKRFIETKTLEELTTRAVAERILLAPINSLGDILVNPQHAARDYFQVLEDPLRKLSVKLPTNWARMSETPLRAPRPAPKAGAHTATYAINAQQTESAK</sequence>
<comment type="caution">
    <text evidence="2">The sequence shown here is derived from an EMBL/GenBank/DDBJ whole genome shotgun (WGS) entry which is preliminary data.</text>
</comment>
<proteinExistence type="predicted"/>
<dbReference type="Pfam" id="PF02515">
    <property type="entry name" value="CoA_transf_3"/>
    <property type="match status" value="1"/>
</dbReference>
<organism evidence="2 3">
    <name type="scientific">Antarcticimicrobium luteum</name>
    <dbReference type="NCBI Taxonomy" id="2547397"/>
    <lineage>
        <taxon>Bacteria</taxon>
        <taxon>Pseudomonadati</taxon>
        <taxon>Pseudomonadota</taxon>
        <taxon>Alphaproteobacteria</taxon>
        <taxon>Rhodobacterales</taxon>
        <taxon>Paracoccaceae</taxon>
        <taxon>Antarcticimicrobium</taxon>
    </lineage>
</organism>
<keyword evidence="1" id="KW-0808">Transferase</keyword>
<dbReference type="SUPFAM" id="SSF89796">
    <property type="entry name" value="CoA-transferase family III (CaiB/BaiF)"/>
    <property type="match status" value="1"/>
</dbReference>
<dbReference type="Proteomes" id="UP000295301">
    <property type="component" value="Unassembled WGS sequence"/>
</dbReference>
<gene>
    <name evidence="2" type="ORF">E1832_00860</name>
</gene>
<name>A0A4R5VH03_9RHOB</name>
<dbReference type="InterPro" id="IPR023606">
    <property type="entry name" value="CoA-Trfase_III_dom_1_sf"/>
</dbReference>
<dbReference type="EMBL" id="SMUV01000030">
    <property type="protein sequence ID" value="TDK52999.1"/>
    <property type="molecule type" value="Genomic_DNA"/>
</dbReference>
<dbReference type="PANTHER" id="PTHR48207:SF3">
    <property type="entry name" value="SUCCINATE--HYDROXYMETHYLGLUTARATE COA-TRANSFERASE"/>
    <property type="match status" value="1"/>
</dbReference>
<accession>A0A4R5VH03</accession>
<dbReference type="Gene3D" id="3.30.1540.10">
    <property type="entry name" value="formyl-coa transferase, domain 3"/>
    <property type="match status" value="1"/>
</dbReference>
<protein>
    <recommendedName>
        <fullName evidence="4">CoA transferase</fullName>
    </recommendedName>
</protein>